<feature type="compositionally biased region" description="Basic and acidic residues" evidence="1">
    <location>
        <begin position="68"/>
        <end position="77"/>
    </location>
</feature>
<feature type="region of interest" description="Disordered" evidence="1">
    <location>
        <begin position="311"/>
        <end position="341"/>
    </location>
</feature>
<reference evidence="3" key="2">
    <citation type="submission" date="2023-11" db="UniProtKB">
        <authorList>
            <consortium name="WormBaseParasite"/>
        </authorList>
    </citation>
    <scope>IDENTIFICATION</scope>
</reference>
<dbReference type="AlphaFoldDB" id="A0AA85J054"/>
<feature type="compositionally biased region" description="Basic and acidic residues" evidence="1">
    <location>
        <begin position="122"/>
        <end position="131"/>
    </location>
</feature>
<feature type="compositionally biased region" description="Polar residues" evidence="1">
    <location>
        <begin position="314"/>
        <end position="324"/>
    </location>
</feature>
<evidence type="ECO:0000313" key="3">
    <source>
        <dbReference type="WBParaSite" id="TREG1_134730.1"/>
    </source>
</evidence>
<dbReference type="Proteomes" id="UP000050795">
    <property type="component" value="Unassembled WGS sequence"/>
</dbReference>
<organism evidence="2 3">
    <name type="scientific">Trichobilharzia regenti</name>
    <name type="common">Nasal bird schistosome</name>
    <dbReference type="NCBI Taxonomy" id="157069"/>
    <lineage>
        <taxon>Eukaryota</taxon>
        <taxon>Metazoa</taxon>
        <taxon>Spiralia</taxon>
        <taxon>Lophotrochozoa</taxon>
        <taxon>Platyhelminthes</taxon>
        <taxon>Trematoda</taxon>
        <taxon>Digenea</taxon>
        <taxon>Strigeidida</taxon>
        <taxon>Schistosomatoidea</taxon>
        <taxon>Schistosomatidae</taxon>
        <taxon>Trichobilharzia</taxon>
    </lineage>
</organism>
<protein>
    <submittedName>
        <fullName evidence="3">Phosphodiesterase I</fullName>
    </submittedName>
</protein>
<feature type="region of interest" description="Disordered" evidence="1">
    <location>
        <begin position="68"/>
        <end position="165"/>
    </location>
</feature>
<sequence>MFQSFVQYTRRIFKRIRDAGSHCFSSMKQSTRNQEPSSETLSTTVSYISQQQHNSLEKQTSEIVNAEDKHDMEENKSIGRQSVKGGINRSETRTSRTITPTSRKSTDIMKVNNALKIMPSRSVDKTDELTTSRRSVQSEPKEETPQVTTDVPIPMKDEEQEQAEGDPISLKELSVEKPMQLNVTLQSELPPSHVQTAGEQLHSDSEMKKLTGDSEVRITDECANVVTAVSPEKKEDTVAPNNQIPTPLYHTPRNTVDNLKSPVVNELSENIKAQTPADVVNKCLTKLDETPNITIDHYTYKEIRCKTDKGVVTNRKQSAQTRDNTLLDEKDDYPDTSTTSSSLSCKRIKPIRCKKKPYNNSLKKVITTRRQPKSKPGVYLHCRRKNVPQRSGAICQLLSPHATGINPGGLTRMRNSQINKLLENANLIIEILTDHFAWELAVAIVQQYHDLQERKLYSTTSDYTSTQCCIHCVPSSGLEN</sequence>
<evidence type="ECO:0000256" key="1">
    <source>
        <dbReference type="SAM" id="MobiDB-lite"/>
    </source>
</evidence>
<dbReference type="WBParaSite" id="TREG1_134730.1">
    <property type="protein sequence ID" value="TREG1_134730.1"/>
    <property type="gene ID" value="TREG1_134730"/>
</dbReference>
<reference evidence="2" key="1">
    <citation type="submission" date="2022-06" db="EMBL/GenBank/DDBJ databases">
        <authorList>
            <person name="Berger JAMES D."/>
            <person name="Berger JAMES D."/>
        </authorList>
    </citation>
    <scope>NUCLEOTIDE SEQUENCE [LARGE SCALE GENOMIC DNA]</scope>
</reference>
<feature type="region of interest" description="Disordered" evidence="1">
    <location>
        <begin position="24"/>
        <end position="44"/>
    </location>
</feature>
<keyword evidence="2" id="KW-1185">Reference proteome</keyword>
<proteinExistence type="predicted"/>
<name>A0AA85J054_TRIRE</name>
<evidence type="ECO:0000313" key="2">
    <source>
        <dbReference type="Proteomes" id="UP000050795"/>
    </source>
</evidence>
<accession>A0AA85J054</accession>
<feature type="region of interest" description="Disordered" evidence="1">
    <location>
        <begin position="233"/>
        <end position="254"/>
    </location>
</feature>